<dbReference type="GO" id="GO:0007166">
    <property type="term" value="P:cell surface receptor signaling pathway"/>
    <property type="evidence" value="ECO:0007669"/>
    <property type="project" value="InterPro"/>
</dbReference>
<accession>A0A8T0PDR0</accession>
<dbReference type="Pfam" id="PF19584">
    <property type="entry name" value="MCAfunc"/>
    <property type="match status" value="1"/>
</dbReference>
<feature type="domain" description="MCAfunc" evidence="1">
    <location>
        <begin position="24"/>
        <end position="132"/>
    </location>
</feature>
<evidence type="ECO:0000313" key="2">
    <source>
        <dbReference type="EMBL" id="KAG2559145.1"/>
    </source>
</evidence>
<dbReference type="Gene3D" id="1.20.930.20">
    <property type="entry name" value="Adaptor protein Cbl, N-terminal domain"/>
    <property type="match status" value="1"/>
</dbReference>
<dbReference type="AlphaFoldDB" id="A0A8T0PDR0"/>
<comment type="caution">
    <text evidence="2">The sequence shown here is derived from an EMBL/GenBank/DDBJ whole genome shotgun (WGS) entry which is preliminary data.</text>
</comment>
<evidence type="ECO:0000313" key="3">
    <source>
        <dbReference type="Proteomes" id="UP000823388"/>
    </source>
</evidence>
<dbReference type="EMBL" id="CM029052">
    <property type="protein sequence ID" value="KAG2559145.1"/>
    <property type="molecule type" value="Genomic_DNA"/>
</dbReference>
<dbReference type="InterPro" id="IPR036537">
    <property type="entry name" value="Adaptor_Cbl_N_dom_sf"/>
</dbReference>
<organism evidence="2 3">
    <name type="scientific">Panicum virgatum</name>
    <name type="common">Blackwell switchgrass</name>
    <dbReference type="NCBI Taxonomy" id="38727"/>
    <lineage>
        <taxon>Eukaryota</taxon>
        <taxon>Viridiplantae</taxon>
        <taxon>Streptophyta</taxon>
        <taxon>Embryophyta</taxon>
        <taxon>Tracheophyta</taxon>
        <taxon>Spermatophyta</taxon>
        <taxon>Magnoliopsida</taxon>
        <taxon>Liliopsida</taxon>
        <taxon>Poales</taxon>
        <taxon>Poaceae</taxon>
        <taxon>PACMAD clade</taxon>
        <taxon>Panicoideae</taxon>
        <taxon>Panicodae</taxon>
        <taxon>Paniceae</taxon>
        <taxon>Panicinae</taxon>
        <taxon>Panicum</taxon>
        <taxon>Panicum sect. Hiantes</taxon>
    </lineage>
</organism>
<dbReference type="PANTHER" id="PTHR46604:SF1">
    <property type="entry name" value="OS11G0665800 PROTEIN"/>
    <property type="match status" value="1"/>
</dbReference>
<dbReference type="Proteomes" id="UP000823388">
    <property type="component" value="Chromosome 8N"/>
</dbReference>
<dbReference type="InterPro" id="IPR059179">
    <property type="entry name" value="MLKL-like_MCAfunc"/>
</dbReference>
<keyword evidence="3" id="KW-1185">Reference proteome</keyword>
<sequence length="270" mass="30862">MALWNGLGQAATVVQLAGVDAGGLISMIVQAMQTVHRNREECRQLMHHVMMIGDLLRMLQQSKLMRRPEIRRPLDGLEDTLRQQYMLVASCQQSNIMHRFLMAGNQAQKLHDIRDRIDSYLRIYPLISHIDTRYFLSGLYSCAHPSAPQPQASEEMLESFASHANPGSQYSVFNMQTQGSTCKDNDIESVEVQVVTEPIAVEEVQQDGYRSTEQLPRRKNRFRWLTQWAQRDPSTPQSIHNFICPGQQSGGYTVFSPRCLRLQIISRLTT</sequence>
<evidence type="ECO:0000259" key="1">
    <source>
        <dbReference type="Pfam" id="PF19584"/>
    </source>
</evidence>
<dbReference type="PANTHER" id="PTHR46604">
    <property type="entry name" value="PROTEIN MID1-COMPLEMENTING ACTIVITY 1"/>
    <property type="match status" value="1"/>
</dbReference>
<gene>
    <name evidence="2" type="ORF">PVAP13_8NG316800</name>
</gene>
<reference evidence="2" key="1">
    <citation type="submission" date="2020-05" db="EMBL/GenBank/DDBJ databases">
        <title>WGS assembly of Panicum virgatum.</title>
        <authorList>
            <person name="Lovell J.T."/>
            <person name="Jenkins J."/>
            <person name="Shu S."/>
            <person name="Juenger T.E."/>
            <person name="Schmutz J."/>
        </authorList>
    </citation>
    <scope>NUCLEOTIDE SEQUENCE</scope>
    <source>
        <strain evidence="2">AP13</strain>
    </source>
</reference>
<dbReference type="InterPro" id="IPR045766">
    <property type="entry name" value="MCAfunc"/>
</dbReference>
<dbReference type="CDD" id="cd21037">
    <property type="entry name" value="MLKL_NTD"/>
    <property type="match status" value="1"/>
</dbReference>
<proteinExistence type="predicted"/>
<protein>
    <recommendedName>
        <fullName evidence="1">MCAfunc domain-containing protein</fullName>
    </recommendedName>
</protein>
<name>A0A8T0PDR0_PANVG</name>